<accession>A0A816EWW9</accession>
<gene>
    <name evidence="3" type="ORF">JXQ802_LOCUS54636</name>
    <name evidence="2" type="ORF">PYM288_LOCUS38153</name>
</gene>
<feature type="compositionally biased region" description="Acidic residues" evidence="1">
    <location>
        <begin position="405"/>
        <end position="414"/>
    </location>
</feature>
<dbReference type="Proteomes" id="UP000663870">
    <property type="component" value="Unassembled WGS sequence"/>
</dbReference>
<evidence type="ECO:0000313" key="2">
    <source>
        <dbReference type="EMBL" id="CAF1490257.1"/>
    </source>
</evidence>
<proteinExistence type="predicted"/>
<name>A0A816EWW9_9BILA</name>
<reference evidence="3" key="1">
    <citation type="submission" date="2021-02" db="EMBL/GenBank/DDBJ databases">
        <authorList>
            <person name="Nowell W R."/>
        </authorList>
    </citation>
    <scope>NUCLEOTIDE SEQUENCE</scope>
</reference>
<feature type="non-terminal residue" evidence="3">
    <location>
        <position position="556"/>
    </location>
</feature>
<dbReference type="EMBL" id="CAJNOL010010723">
    <property type="protein sequence ID" value="CAF1651414.1"/>
    <property type="molecule type" value="Genomic_DNA"/>
</dbReference>
<feature type="non-terminal residue" evidence="3">
    <location>
        <position position="1"/>
    </location>
</feature>
<dbReference type="AlphaFoldDB" id="A0A816EWW9"/>
<evidence type="ECO:0000313" key="4">
    <source>
        <dbReference type="Proteomes" id="UP000663870"/>
    </source>
</evidence>
<feature type="region of interest" description="Disordered" evidence="1">
    <location>
        <begin position="400"/>
        <end position="432"/>
    </location>
</feature>
<dbReference type="EMBL" id="CAJNOH010008982">
    <property type="protein sequence ID" value="CAF1490257.1"/>
    <property type="molecule type" value="Genomic_DNA"/>
</dbReference>
<comment type="caution">
    <text evidence="3">The sequence shown here is derived from an EMBL/GenBank/DDBJ whole genome shotgun (WGS) entry which is preliminary data.</text>
</comment>
<dbReference type="PANTHER" id="PTHR33845">
    <property type="entry name" value="C2H2-TYPE DOMAIN-CONTAINING PROTEIN"/>
    <property type="match status" value="1"/>
</dbReference>
<keyword evidence="4" id="KW-1185">Reference proteome</keyword>
<dbReference type="Proteomes" id="UP000663854">
    <property type="component" value="Unassembled WGS sequence"/>
</dbReference>
<sequence length="556" mass="62839">MRSATSLVASNDADMLMHDSFSDISSGDSNIVLDGNFRQIMSGVSEAYSNAESWQSRREILSIVAPKISLKLMQLFIPGLTSGRFSAARLHARKYSAGSRVEVTTKVVQRFDDHQIAHFADFIVSPHVCTDLPFGEKILKLSSGIELFIPNTIRNMGPIRIIDQYLLYCKEMCSDFEPLGKSSLFTILDTCKASTRKSLQGINYFAAEAGEAFDGIRKMIEDKDAVSSESKRLIDNLKRARFYLKSDYKVHVTRASNIADHCCAYALSDPKGRSFAQDCDHEHDESCIECLNLTSTLNEIERFIEETETDEELLDRAMKKFQLYRESIEAWKAHLLRSINQDLCRENLVDKLSNDEIYLNLDWAMKFLPIKSREPQSEFFGKRGISWHITVVMKNDATVENENNISDEDNDVSDDSQQISEQEMTDLSGENNDDNIVANKKMKHSFTYKVFVHVFDQCTQDSETVVAILNDVLCRVKETDPQIKTAYIRSDNAGCYHSANTLVSAKQISEKTGIVVKRCDFCDPQGGKGPCDRCAAIIKSIIRRYLNENHNVTTAS</sequence>
<evidence type="ECO:0000256" key="1">
    <source>
        <dbReference type="SAM" id="MobiDB-lite"/>
    </source>
</evidence>
<evidence type="ECO:0000313" key="3">
    <source>
        <dbReference type="EMBL" id="CAF1651414.1"/>
    </source>
</evidence>
<organism evidence="3 4">
    <name type="scientific">Rotaria sordida</name>
    <dbReference type="NCBI Taxonomy" id="392033"/>
    <lineage>
        <taxon>Eukaryota</taxon>
        <taxon>Metazoa</taxon>
        <taxon>Spiralia</taxon>
        <taxon>Gnathifera</taxon>
        <taxon>Rotifera</taxon>
        <taxon>Eurotatoria</taxon>
        <taxon>Bdelloidea</taxon>
        <taxon>Philodinida</taxon>
        <taxon>Philodinidae</taxon>
        <taxon>Rotaria</taxon>
    </lineage>
</organism>
<protein>
    <submittedName>
        <fullName evidence="3">Uncharacterized protein</fullName>
    </submittedName>
</protein>
<dbReference type="PANTHER" id="PTHR33845:SF1">
    <property type="entry name" value="C2H2-TYPE DOMAIN-CONTAINING PROTEIN"/>
    <property type="match status" value="1"/>
</dbReference>